<evidence type="ECO:0000313" key="3">
    <source>
        <dbReference type="EMBL" id="MCX7570378.1"/>
    </source>
</evidence>
<proteinExistence type="predicted"/>
<sequence>MNRIAIICLMCLGAITAVVGCTEQTSAKQTSRFAGWDRVVVITDQDTGCQYLMPTGTGGTGLTPLLDANGRPICGKQ</sequence>
<dbReference type="RefSeq" id="WP_267151623.1">
    <property type="nucleotide sequence ID" value="NZ_JAPMLT010000004.1"/>
</dbReference>
<reference evidence="3 4" key="1">
    <citation type="submission" date="2022-11" db="EMBL/GenBank/DDBJ databases">
        <title>Study of microbial diversity in lake waters.</title>
        <authorList>
            <person name="Zhang J."/>
        </authorList>
    </citation>
    <scope>NUCLEOTIDE SEQUENCE [LARGE SCALE GENOMIC DNA]</scope>
    <source>
        <strain evidence="3 4">DT12</strain>
    </source>
</reference>
<evidence type="ECO:0000313" key="4">
    <source>
        <dbReference type="Proteomes" id="UP001208017"/>
    </source>
</evidence>
<gene>
    <name evidence="3" type="ORF">OS242_10420</name>
</gene>
<comment type="caution">
    <text evidence="3">The sequence shown here is derived from an EMBL/GenBank/DDBJ whole genome shotgun (WGS) entry which is preliminary data.</text>
</comment>
<dbReference type="Pfam" id="PF20037">
    <property type="entry name" value="DUF6440"/>
    <property type="match status" value="1"/>
</dbReference>
<organism evidence="3 4">
    <name type="scientific">Tumebacillus lacus</name>
    <dbReference type="NCBI Taxonomy" id="2995335"/>
    <lineage>
        <taxon>Bacteria</taxon>
        <taxon>Bacillati</taxon>
        <taxon>Bacillota</taxon>
        <taxon>Bacilli</taxon>
        <taxon>Bacillales</taxon>
        <taxon>Alicyclobacillaceae</taxon>
        <taxon>Tumebacillus</taxon>
    </lineage>
</organism>
<dbReference type="InterPro" id="IPR045515">
    <property type="entry name" value="DUF6440"/>
</dbReference>
<dbReference type="PROSITE" id="PS51257">
    <property type="entry name" value="PROKAR_LIPOPROTEIN"/>
    <property type="match status" value="1"/>
</dbReference>
<accession>A0ABT3X0E2</accession>
<feature type="chain" id="PRO_5046940566" evidence="1">
    <location>
        <begin position="21"/>
        <end position="77"/>
    </location>
</feature>
<dbReference type="EMBL" id="JAPMLT010000004">
    <property type="protein sequence ID" value="MCX7570378.1"/>
    <property type="molecule type" value="Genomic_DNA"/>
</dbReference>
<protein>
    <submittedName>
        <fullName evidence="3">DUF6440 family protein</fullName>
    </submittedName>
</protein>
<evidence type="ECO:0000256" key="1">
    <source>
        <dbReference type="SAM" id="SignalP"/>
    </source>
</evidence>
<dbReference type="Proteomes" id="UP001208017">
    <property type="component" value="Unassembled WGS sequence"/>
</dbReference>
<feature type="domain" description="DUF6440" evidence="2">
    <location>
        <begin position="35"/>
        <end position="74"/>
    </location>
</feature>
<keyword evidence="1" id="KW-0732">Signal</keyword>
<feature type="signal peptide" evidence="1">
    <location>
        <begin position="1"/>
        <end position="20"/>
    </location>
</feature>
<keyword evidence="4" id="KW-1185">Reference proteome</keyword>
<name>A0ABT3X0E2_9BACL</name>
<evidence type="ECO:0000259" key="2">
    <source>
        <dbReference type="Pfam" id="PF20037"/>
    </source>
</evidence>